<dbReference type="GO" id="GO:0030435">
    <property type="term" value="P:sporulation resulting in formation of a cellular spore"/>
    <property type="evidence" value="ECO:0007669"/>
    <property type="project" value="UniProtKB-KW"/>
</dbReference>
<keyword evidence="9" id="KW-1185">Reference proteome</keyword>
<dbReference type="Pfam" id="PF04686">
    <property type="entry name" value="SsgA"/>
    <property type="match status" value="1"/>
</dbReference>
<dbReference type="OrthoDB" id="3853096at2"/>
<dbReference type="EMBL" id="FOLM01000013">
    <property type="protein sequence ID" value="SFD32867.1"/>
    <property type="molecule type" value="Genomic_DNA"/>
</dbReference>
<dbReference type="STRING" id="910347.SAMN05421773_11353"/>
<evidence type="ECO:0000256" key="5">
    <source>
        <dbReference type="ARBA" id="ARBA00023210"/>
    </source>
</evidence>
<feature type="compositionally biased region" description="Basic and acidic residues" evidence="7">
    <location>
        <begin position="150"/>
        <end position="159"/>
    </location>
</feature>
<evidence type="ECO:0000256" key="6">
    <source>
        <dbReference type="ARBA" id="ARBA00023306"/>
    </source>
</evidence>
<dbReference type="RefSeq" id="WP_093840516.1">
    <property type="nucleotide sequence ID" value="NZ_FOLM01000013.1"/>
</dbReference>
<evidence type="ECO:0000256" key="2">
    <source>
        <dbReference type="ARBA" id="ARBA00009323"/>
    </source>
</evidence>
<organism evidence="8 9">
    <name type="scientific">Streptomyces aidingensis</name>
    <dbReference type="NCBI Taxonomy" id="910347"/>
    <lineage>
        <taxon>Bacteria</taxon>
        <taxon>Bacillati</taxon>
        <taxon>Actinomycetota</taxon>
        <taxon>Actinomycetes</taxon>
        <taxon>Kitasatosporales</taxon>
        <taxon>Streptomycetaceae</taxon>
        <taxon>Streptomyces</taxon>
    </lineage>
</organism>
<proteinExistence type="inferred from homology"/>
<evidence type="ECO:0000256" key="4">
    <source>
        <dbReference type="ARBA" id="ARBA00022969"/>
    </source>
</evidence>
<keyword evidence="4" id="KW-0749">Sporulation</keyword>
<evidence type="ECO:0000256" key="7">
    <source>
        <dbReference type="SAM" id="MobiDB-lite"/>
    </source>
</evidence>
<dbReference type="InterPro" id="IPR006776">
    <property type="entry name" value="SsgB"/>
</dbReference>
<keyword evidence="3 8" id="KW-0132">Cell division</keyword>
<feature type="region of interest" description="Disordered" evidence="7">
    <location>
        <begin position="132"/>
        <end position="159"/>
    </location>
</feature>
<protein>
    <submittedName>
        <fullName evidence="8">Streptomyces sporulation and cell division protein, SsgA</fullName>
    </submittedName>
</protein>
<keyword evidence="5" id="KW-0717">Septation</keyword>
<name>A0A1I1RFG0_9ACTN</name>
<accession>A0A1I1RFG0</accession>
<gene>
    <name evidence="8" type="ORF">SAMN05421773_11353</name>
</gene>
<keyword evidence="6" id="KW-0131">Cell cycle</keyword>
<evidence type="ECO:0000256" key="3">
    <source>
        <dbReference type="ARBA" id="ARBA00022618"/>
    </source>
</evidence>
<dbReference type="Gene3D" id="2.30.31.20">
    <property type="entry name" value="Sporulation-specific cell division protein SsgB"/>
    <property type="match status" value="1"/>
</dbReference>
<evidence type="ECO:0000256" key="1">
    <source>
        <dbReference type="ARBA" id="ARBA00004431"/>
    </source>
</evidence>
<sequence>MHITIERELEMRLVVSPERIVPVAARLVYRLDDPFAVHILFHITSGSPVHWSFARDLLVEGVFRPAGHGDVRIWPGRAEDRPVVCIALNSPDGGALVQAAVAPVSAWLERTLRVVPPGTEPELSDLDAGLRALLTPSGPSGGEDSAAGRPPDDPGEGHC</sequence>
<dbReference type="GO" id="GO:0030428">
    <property type="term" value="C:cell septum"/>
    <property type="evidence" value="ECO:0007669"/>
    <property type="project" value="UniProtKB-SubCell"/>
</dbReference>
<reference evidence="8 9" key="1">
    <citation type="submission" date="2016-10" db="EMBL/GenBank/DDBJ databases">
        <authorList>
            <person name="de Groot N.N."/>
        </authorList>
    </citation>
    <scope>NUCLEOTIDE SEQUENCE [LARGE SCALE GENOMIC DNA]</scope>
    <source>
        <strain evidence="8 9">CGMCC 4.5739</strain>
    </source>
</reference>
<dbReference type="Proteomes" id="UP000199207">
    <property type="component" value="Unassembled WGS sequence"/>
</dbReference>
<comment type="subcellular location">
    <subcellularLocation>
        <location evidence="1">Cell septum</location>
    </subcellularLocation>
</comment>
<evidence type="ECO:0000313" key="9">
    <source>
        <dbReference type="Proteomes" id="UP000199207"/>
    </source>
</evidence>
<comment type="similarity">
    <text evidence="2">Belongs to the SsgA family.</text>
</comment>
<evidence type="ECO:0000313" key="8">
    <source>
        <dbReference type="EMBL" id="SFD32867.1"/>
    </source>
</evidence>
<dbReference type="AlphaFoldDB" id="A0A1I1RFG0"/>
<dbReference type="GO" id="GO:0000917">
    <property type="term" value="P:division septum assembly"/>
    <property type="evidence" value="ECO:0007669"/>
    <property type="project" value="UniProtKB-KW"/>
</dbReference>
<dbReference type="InterPro" id="IPR038658">
    <property type="entry name" value="SsgB_sf"/>
</dbReference>